<name>A0A1Y1Y2C2_9FUNG</name>
<evidence type="ECO:0000313" key="3">
    <source>
        <dbReference type="Proteomes" id="UP000193498"/>
    </source>
</evidence>
<dbReference type="Proteomes" id="UP000193498">
    <property type="component" value="Unassembled WGS sequence"/>
</dbReference>
<dbReference type="InParanoid" id="A0A1Y1Y2C2"/>
<keyword evidence="3" id="KW-1185">Reference proteome</keyword>
<feature type="transmembrane region" description="Helical" evidence="1">
    <location>
        <begin position="153"/>
        <end position="179"/>
    </location>
</feature>
<evidence type="ECO:0000313" key="2">
    <source>
        <dbReference type="EMBL" id="ORX92140.1"/>
    </source>
</evidence>
<dbReference type="PANTHER" id="PTHR38421">
    <property type="entry name" value="TRANSMEMBRANE PROTEIN USGS"/>
    <property type="match status" value="1"/>
</dbReference>
<keyword evidence="1" id="KW-0812">Transmembrane</keyword>
<accession>A0A1Y1Y2C2</accession>
<feature type="transmembrane region" description="Helical" evidence="1">
    <location>
        <begin position="191"/>
        <end position="215"/>
    </location>
</feature>
<sequence length="307" mass="35739">MFFDIIKGFELACEGSVASFRNPQLRVWLLWSFLILFGFLVVVYFVTHNLILFPLKLVKWGNLFFGYLFRYDYSTVDSTLNTVMLSVSSAISTTPFIGLLFVRYLYPQPFDRVFMTSLQASSYTYFVRLSRVPYRYTYWKEMKRYFARTTRRLRLLLTVYALSLLPVIGVLATPLASAWLTSRAFGKPVGYTFALATFIFPVLKPYSVYALSYFYGCRALAWELLEPYFSRVVVTNSERYLWFSPRQTVTLSFAILFYSLMYVPYIGPFFFVLGQASVPSLLIYLSDPPEMTVDQQKASAQLHEKHQ</sequence>
<feature type="transmembrane region" description="Helical" evidence="1">
    <location>
        <begin position="83"/>
        <end position="106"/>
    </location>
</feature>
<dbReference type="PANTHER" id="PTHR38421:SF1">
    <property type="entry name" value="TRANSMEMBRANE PROTEIN"/>
    <property type="match status" value="1"/>
</dbReference>
<gene>
    <name evidence="2" type="ORF">K493DRAFT_226384</name>
</gene>
<feature type="transmembrane region" description="Helical" evidence="1">
    <location>
        <begin position="28"/>
        <end position="46"/>
    </location>
</feature>
<keyword evidence="1" id="KW-0472">Membrane</keyword>
<comment type="caution">
    <text evidence="2">The sequence shown here is derived from an EMBL/GenBank/DDBJ whole genome shotgun (WGS) entry which is preliminary data.</text>
</comment>
<reference evidence="2 3" key="1">
    <citation type="submission" date="2016-07" db="EMBL/GenBank/DDBJ databases">
        <title>Pervasive Adenine N6-methylation of Active Genes in Fungi.</title>
        <authorList>
            <consortium name="DOE Joint Genome Institute"/>
            <person name="Mondo S.J."/>
            <person name="Dannebaum R.O."/>
            <person name="Kuo R.C."/>
            <person name="Labutti K."/>
            <person name="Haridas S."/>
            <person name="Kuo A."/>
            <person name="Salamov A."/>
            <person name="Ahrendt S.R."/>
            <person name="Lipzen A."/>
            <person name="Sullivan W."/>
            <person name="Andreopoulos W.B."/>
            <person name="Clum A."/>
            <person name="Lindquist E."/>
            <person name="Daum C."/>
            <person name="Ramamoorthy G.K."/>
            <person name="Gryganskyi A."/>
            <person name="Culley D."/>
            <person name="Magnuson J.K."/>
            <person name="James T.Y."/>
            <person name="O'Malley M.A."/>
            <person name="Stajich J.E."/>
            <person name="Spatafora J.W."/>
            <person name="Visel A."/>
            <person name="Grigoriev I.V."/>
        </authorList>
    </citation>
    <scope>NUCLEOTIDE SEQUENCE [LARGE SCALE GENOMIC DNA]</scope>
    <source>
        <strain evidence="2 3">CBS 931.73</strain>
    </source>
</reference>
<organism evidence="2 3">
    <name type="scientific">Basidiobolus meristosporus CBS 931.73</name>
    <dbReference type="NCBI Taxonomy" id="1314790"/>
    <lineage>
        <taxon>Eukaryota</taxon>
        <taxon>Fungi</taxon>
        <taxon>Fungi incertae sedis</taxon>
        <taxon>Zoopagomycota</taxon>
        <taxon>Entomophthoromycotina</taxon>
        <taxon>Basidiobolomycetes</taxon>
        <taxon>Basidiobolales</taxon>
        <taxon>Basidiobolaceae</taxon>
        <taxon>Basidiobolus</taxon>
    </lineage>
</organism>
<dbReference type="EMBL" id="MCFE01000290">
    <property type="protein sequence ID" value="ORX92140.1"/>
    <property type="molecule type" value="Genomic_DNA"/>
</dbReference>
<keyword evidence="1" id="KW-1133">Transmembrane helix</keyword>
<feature type="transmembrane region" description="Helical" evidence="1">
    <location>
        <begin position="249"/>
        <end position="273"/>
    </location>
</feature>
<protein>
    <recommendedName>
        <fullName evidence="4">EI24-domain-containing protein</fullName>
    </recommendedName>
</protein>
<proteinExistence type="predicted"/>
<evidence type="ECO:0008006" key="4">
    <source>
        <dbReference type="Google" id="ProtNLM"/>
    </source>
</evidence>
<dbReference type="OrthoDB" id="10041630at2759"/>
<dbReference type="AlphaFoldDB" id="A0A1Y1Y2C2"/>
<evidence type="ECO:0000256" key="1">
    <source>
        <dbReference type="SAM" id="Phobius"/>
    </source>
</evidence>